<organism evidence="1 2">
    <name type="scientific">Periconia macrospinosa</name>
    <dbReference type="NCBI Taxonomy" id="97972"/>
    <lineage>
        <taxon>Eukaryota</taxon>
        <taxon>Fungi</taxon>
        <taxon>Dikarya</taxon>
        <taxon>Ascomycota</taxon>
        <taxon>Pezizomycotina</taxon>
        <taxon>Dothideomycetes</taxon>
        <taxon>Pleosporomycetidae</taxon>
        <taxon>Pleosporales</taxon>
        <taxon>Massarineae</taxon>
        <taxon>Periconiaceae</taxon>
        <taxon>Periconia</taxon>
    </lineage>
</organism>
<sequence>MIDVAPGTTTNYSNDKQFLGSGCFDNGHHSIVASSVTLILLITISLGVSIEARAPPQKLVQISIAQAAKAGQAELQAQKAGGKINGTDFDRADILNGTSTVGLQQHGSTVYISQSTVVPTASDEGMIGATPTSRPTQSSMDEYIGPKESATPTPIPAPPPVPQTPILALSYAGSGGPKHCRGELLQKLEIPQPASNWINGTCVDVPGDAQCGVFFGAKDAACEAQLFNMPACLNTTMTYVNTVVFMPEERPIGARWRSMFVRCGVVAPEAGLIDPAILGGLIKPKPKPGGG</sequence>
<dbReference type="AlphaFoldDB" id="A0A2V1DCE4"/>
<name>A0A2V1DCE4_9PLEO</name>
<dbReference type="Proteomes" id="UP000244855">
    <property type="component" value="Unassembled WGS sequence"/>
</dbReference>
<evidence type="ECO:0000313" key="1">
    <source>
        <dbReference type="EMBL" id="PVH95655.1"/>
    </source>
</evidence>
<proteinExistence type="predicted"/>
<protein>
    <submittedName>
        <fullName evidence="1">Uncharacterized protein</fullName>
    </submittedName>
</protein>
<dbReference type="OrthoDB" id="3943581at2759"/>
<evidence type="ECO:0000313" key="2">
    <source>
        <dbReference type="Proteomes" id="UP000244855"/>
    </source>
</evidence>
<dbReference type="EMBL" id="KZ805488">
    <property type="protein sequence ID" value="PVH95655.1"/>
    <property type="molecule type" value="Genomic_DNA"/>
</dbReference>
<keyword evidence="2" id="KW-1185">Reference proteome</keyword>
<accession>A0A2V1DCE4</accession>
<gene>
    <name evidence="1" type="ORF">DM02DRAFT_731710</name>
</gene>
<reference evidence="1 2" key="1">
    <citation type="journal article" date="2018" name="Sci. Rep.">
        <title>Comparative genomics provides insights into the lifestyle and reveals functional heterogeneity of dark septate endophytic fungi.</title>
        <authorList>
            <person name="Knapp D.G."/>
            <person name="Nemeth J.B."/>
            <person name="Barry K."/>
            <person name="Hainaut M."/>
            <person name="Henrissat B."/>
            <person name="Johnson J."/>
            <person name="Kuo A."/>
            <person name="Lim J.H.P."/>
            <person name="Lipzen A."/>
            <person name="Nolan M."/>
            <person name="Ohm R.A."/>
            <person name="Tamas L."/>
            <person name="Grigoriev I.V."/>
            <person name="Spatafora J.W."/>
            <person name="Nagy L.G."/>
            <person name="Kovacs G.M."/>
        </authorList>
    </citation>
    <scope>NUCLEOTIDE SEQUENCE [LARGE SCALE GENOMIC DNA]</scope>
    <source>
        <strain evidence="1 2">DSE2036</strain>
    </source>
</reference>